<evidence type="ECO:0000256" key="1">
    <source>
        <dbReference type="ARBA" id="ARBA00004496"/>
    </source>
</evidence>
<dbReference type="Pfam" id="PF03144">
    <property type="entry name" value="GTP_EFTU_D2"/>
    <property type="match status" value="1"/>
</dbReference>
<dbReference type="Pfam" id="PF09106">
    <property type="entry name" value="WHD_2nd_SelB"/>
    <property type="match status" value="1"/>
</dbReference>
<keyword evidence="11" id="KW-1185">Reference proteome</keyword>
<dbReference type="SUPFAM" id="SSF52540">
    <property type="entry name" value="P-loop containing nucleoside triphosphate hydrolases"/>
    <property type="match status" value="1"/>
</dbReference>
<name>A0A1X7G2G3_TRICW</name>
<evidence type="ECO:0000313" key="10">
    <source>
        <dbReference type="EMBL" id="SMF62664.1"/>
    </source>
</evidence>
<dbReference type="STRING" id="28094.SAMN06295900_11323"/>
<dbReference type="PROSITE" id="PS00301">
    <property type="entry name" value="G_TR_1"/>
    <property type="match status" value="1"/>
</dbReference>
<dbReference type="AlphaFoldDB" id="A0A1X7G2G3"/>
<evidence type="ECO:0000259" key="9">
    <source>
        <dbReference type="PROSITE" id="PS51722"/>
    </source>
</evidence>
<dbReference type="CDD" id="cd15491">
    <property type="entry name" value="selB_III"/>
    <property type="match status" value="1"/>
</dbReference>
<dbReference type="GO" id="GO:0003746">
    <property type="term" value="F:translation elongation factor activity"/>
    <property type="evidence" value="ECO:0007669"/>
    <property type="project" value="UniProtKB-KW"/>
</dbReference>
<dbReference type="InterPro" id="IPR015191">
    <property type="entry name" value="SelB_WHD4"/>
</dbReference>
<keyword evidence="6" id="KW-0342">GTP-binding</keyword>
<evidence type="ECO:0000256" key="7">
    <source>
        <dbReference type="ARBA" id="ARBA00025526"/>
    </source>
</evidence>
<keyword evidence="5" id="KW-0648">Protein biosynthesis</keyword>
<dbReference type="Pfam" id="PF25461">
    <property type="entry name" value="Beta-barrel_SelB"/>
    <property type="match status" value="1"/>
</dbReference>
<dbReference type="PROSITE" id="PS51722">
    <property type="entry name" value="G_TR_2"/>
    <property type="match status" value="1"/>
</dbReference>
<dbReference type="SUPFAM" id="SSF46785">
    <property type="entry name" value="Winged helix' DNA-binding domain"/>
    <property type="match status" value="3"/>
</dbReference>
<keyword evidence="10" id="KW-0251">Elongation factor</keyword>
<dbReference type="InterPro" id="IPR009000">
    <property type="entry name" value="Transl_B-barrel_sf"/>
</dbReference>
<dbReference type="Gene3D" id="1.10.10.10">
    <property type="entry name" value="Winged helix-like DNA-binding domain superfamily/Winged helix DNA-binding domain"/>
    <property type="match status" value="3"/>
</dbReference>
<comment type="subcellular location">
    <subcellularLocation>
        <location evidence="1">Cytoplasm</location>
    </subcellularLocation>
</comment>
<dbReference type="Pfam" id="PF00009">
    <property type="entry name" value="GTP_EFTU"/>
    <property type="match status" value="1"/>
</dbReference>
<protein>
    <recommendedName>
        <fullName evidence="2">Selenocysteine-specific elongation factor</fullName>
    </recommendedName>
    <alternativeName>
        <fullName evidence="8">SelB translation factor</fullName>
    </alternativeName>
</protein>
<proteinExistence type="predicted"/>
<dbReference type="InterPro" id="IPR036388">
    <property type="entry name" value="WH-like_DNA-bd_sf"/>
</dbReference>
<keyword evidence="4" id="KW-0547">Nucleotide-binding</keyword>
<evidence type="ECO:0000256" key="8">
    <source>
        <dbReference type="ARBA" id="ARBA00031615"/>
    </source>
</evidence>
<feature type="domain" description="Tr-type G" evidence="9">
    <location>
        <begin position="1"/>
        <end position="172"/>
    </location>
</feature>
<dbReference type="CDD" id="cd04171">
    <property type="entry name" value="SelB"/>
    <property type="match status" value="1"/>
</dbReference>
<dbReference type="PANTHER" id="PTHR43721">
    <property type="entry name" value="ELONGATION FACTOR TU-RELATED"/>
    <property type="match status" value="1"/>
</dbReference>
<dbReference type="InterPro" id="IPR027417">
    <property type="entry name" value="P-loop_NTPase"/>
</dbReference>
<evidence type="ECO:0000256" key="2">
    <source>
        <dbReference type="ARBA" id="ARBA00015953"/>
    </source>
</evidence>
<dbReference type="Gene3D" id="3.40.50.300">
    <property type="entry name" value="P-loop containing nucleotide triphosphate hydrolases"/>
    <property type="match status" value="1"/>
</dbReference>
<accession>A0A1X7G2G3</accession>
<evidence type="ECO:0000313" key="11">
    <source>
        <dbReference type="Proteomes" id="UP000192911"/>
    </source>
</evidence>
<dbReference type="RefSeq" id="WP_085229429.1">
    <property type="nucleotide sequence ID" value="NZ_BSQD01000007.1"/>
</dbReference>
<dbReference type="InterPro" id="IPR048931">
    <property type="entry name" value="WHD_2nd_SelB_bact"/>
</dbReference>
<dbReference type="SUPFAM" id="SSF50465">
    <property type="entry name" value="EF-Tu/eEF-1alpha/eIF2-gamma C-terminal domain"/>
    <property type="match status" value="1"/>
</dbReference>
<dbReference type="InterPro" id="IPR000795">
    <property type="entry name" value="T_Tr_GTP-bd_dom"/>
</dbReference>
<dbReference type="GeneID" id="95553165"/>
<dbReference type="SUPFAM" id="SSF50447">
    <property type="entry name" value="Translation proteins"/>
    <property type="match status" value="1"/>
</dbReference>
<evidence type="ECO:0000256" key="4">
    <source>
        <dbReference type="ARBA" id="ARBA00022741"/>
    </source>
</evidence>
<dbReference type="InterPro" id="IPR009001">
    <property type="entry name" value="Transl_elong_EF1A/Init_IF2_C"/>
</dbReference>
<evidence type="ECO:0000256" key="3">
    <source>
        <dbReference type="ARBA" id="ARBA00022490"/>
    </source>
</evidence>
<dbReference type="GO" id="GO:0005525">
    <property type="term" value="F:GTP binding"/>
    <property type="evidence" value="ECO:0007669"/>
    <property type="project" value="UniProtKB-KW"/>
</dbReference>
<sequence>MIVGTAGHIDHGKTTLVRALTGVDTDRLKEEKTRGISIELGYAYAPLPNGEVLGFIDVPGHERLVHTMTAGACGIDFVLLVIAADDGIMPQTREHLAIVELLGISEGAVALTKVDRVDAERLHAVRSEVSGWLEGSAFAGCPIVDTRSLCEDDAGVAALKRYLAERAAVRPARRTDGFFRLAVDRVFTLAGVGTVVTGTVFAGTVSAGDSLCVAPRGVAVRVRGIHAQNQPAERGFAGQRCALNLAGIARDEVARGDWIVDERLAAGSERLDVELVWLRDAGIALKHGMPLHVHLATTHRMAHVVMLEERERGARVQLVFDAPVCALAGDRFILRNAQATHTVGGGRVLDPFGPARKRATSQRRALLDALAQWLDSGRIDEVLKHVPSGMTRPALERLIGCDANAIALPGEAVAVSTKHRGGADEYFVHRNEWRAMGERALSALREFHARAPDEQGPEMGRLRRIAAPLVDEGLWNARIEALLVDGTLVRVGPWLHLPEHRAHLSEQEDGLAQRMLRLLDEQPYEPQWVRDLASELGEPEDVVRRLVRVLARRAEAYQVVPDLVYSRNAVRAVAQLIVALIEQGECGLAAATFRDASGLGRKRAIQVLEFYDRIGLTRFQRGVRLLRPDNRLLDSL</sequence>
<comment type="function">
    <text evidence="7">Translation factor necessary for the incorporation of selenocysteine into proteins. It probably replaces EF-Tu for the insertion of selenocysteine directed by the UGA codon. SelB binds GTP and GDP.</text>
</comment>
<dbReference type="GO" id="GO:0005737">
    <property type="term" value="C:cytoplasm"/>
    <property type="evidence" value="ECO:0007669"/>
    <property type="project" value="UniProtKB-SubCell"/>
</dbReference>
<dbReference type="GO" id="GO:0001514">
    <property type="term" value="P:selenocysteine incorporation"/>
    <property type="evidence" value="ECO:0007669"/>
    <property type="project" value="InterPro"/>
</dbReference>
<organism evidence="10 11">
    <name type="scientific">Trinickia caryophylli</name>
    <name type="common">Paraburkholderia caryophylli</name>
    <dbReference type="NCBI Taxonomy" id="28094"/>
    <lineage>
        <taxon>Bacteria</taxon>
        <taxon>Pseudomonadati</taxon>
        <taxon>Pseudomonadota</taxon>
        <taxon>Betaproteobacteria</taxon>
        <taxon>Burkholderiales</taxon>
        <taxon>Burkholderiaceae</taxon>
        <taxon>Trinickia</taxon>
    </lineage>
</organism>
<dbReference type="EMBL" id="FXAH01000013">
    <property type="protein sequence ID" value="SMF62664.1"/>
    <property type="molecule type" value="Genomic_DNA"/>
</dbReference>
<dbReference type="Gene3D" id="2.40.30.10">
    <property type="entry name" value="Translation factors"/>
    <property type="match status" value="1"/>
</dbReference>
<dbReference type="Pfam" id="PF09107">
    <property type="entry name" value="WHD_3rd_SelB"/>
    <property type="match status" value="1"/>
</dbReference>
<dbReference type="InterPro" id="IPR015190">
    <property type="entry name" value="Elong_fac_SelB-wing-hlx_typ-2"/>
</dbReference>
<dbReference type="InterPro" id="IPR031157">
    <property type="entry name" value="G_TR_CS"/>
</dbReference>
<gene>
    <name evidence="10" type="ORF">SAMN06295900_11323</name>
</gene>
<evidence type="ECO:0000256" key="6">
    <source>
        <dbReference type="ARBA" id="ARBA00023134"/>
    </source>
</evidence>
<dbReference type="OrthoDB" id="9803139at2"/>
<dbReference type="InterPro" id="IPR036390">
    <property type="entry name" value="WH_DNA-bd_sf"/>
</dbReference>
<dbReference type="GO" id="GO:0003723">
    <property type="term" value="F:RNA binding"/>
    <property type="evidence" value="ECO:0007669"/>
    <property type="project" value="InterPro"/>
</dbReference>
<keyword evidence="3" id="KW-0963">Cytoplasm</keyword>
<dbReference type="InterPro" id="IPR050055">
    <property type="entry name" value="EF-Tu_GTPase"/>
</dbReference>
<dbReference type="Proteomes" id="UP000192911">
    <property type="component" value="Unassembled WGS sequence"/>
</dbReference>
<dbReference type="InterPro" id="IPR057335">
    <property type="entry name" value="Beta-barrel_SelB"/>
</dbReference>
<dbReference type="NCBIfam" id="TIGR00475">
    <property type="entry name" value="selB"/>
    <property type="match status" value="1"/>
</dbReference>
<evidence type="ECO:0000256" key="5">
    <source>
        <dbReference type="ARBA" id="ARBA00022917"/>
    </source>
</evidence>
<dbReference type="InterPro" id="IPR004161">
    <property type="entry name" value="EFTu-like_2"/>
</dbReference>
<dbReference type="GO" id="GO:0003924">
    <property type="term" value="F:GTPase activity"/>
    <property type="evidence" value="ECO:0007669"/>
    <property type="project" value="InterPro"/>
</dbReference>
<reference evidence="11" key="1">
    <citation type="submission" date="2017-04" db="EMBL/GenBank/DDBJ databases">
        <authorList>
            <person name="Varghese N."/>
            <person name="Submissions S."/>
        </authorList>
    </citation>
    <scope>NUCLEOTIDE SEQUENCE [LARGE SCALE GENOMIC DNA]</scope>
    <source>
        <strain evidence="11">Ballard 720</strain>
    </source>
</reference>
<dbReference type="InterPro" id="IPR004535">
    <property type="entry name" value="Transl_elong_SelB"/>
</dbReference>
<dbReference type="PANTHER" id="PTHR43721:SF22">
    <property type="entry name" value="ELONGATION FACTOR TU, MITOCHONDRIAL"/>
    <property type="match status" value="1"/>
</dbReference>
<dbReference type="Pfam" id="PF21214">
    <property type="entry name" value="WHD_2nd_SelB_bact"/>
    <property type="match status" value="1"/>
</dbReference>